<dbReference type="Pfam" id="PF00583">
    <property type="entry name" value="Acetyltransf_1"/>
    <property type="match status" value="1"/>
</dbReference>
<evidence type="ECO:0000313" key="4">
    <source>
        <dbReference type="EMBL" id="MDA4847692.1"/>
    </source>
</evidence>
<reference evidence="4" key="1">
    <citation type="submission" date="2022-11" db="EMBL/GenBank/DDBJ databases">
        <title>Hoeflea poritis sp. nov., isolated from scleractinian coral Porites lutea.</title>
        <authorList>
            <person name="Zhang G."/>
            <person name="Wei Q."/>
            <person name="Cai L."/>
        </authorList>
    </citation>
    <scope>NUCLEOTIDE SEQUENCE</scope>
    <source>
        <strain evidence="4">E7-10</strain>
    </source>
</reference>
<proteinExistence type="predicted"/>
<dbReference type="CDD" id="cd04301">
    <property type="entry name" value="NAT_SF"/>
    <property type="match status" value="1"/>
</dbReference>
<evidence type="ECO:0000256" key="2">
    <source>
        <dbReference type="ARBA" id="ARBA00023315"/>
    </source>
</evidence>
<keyword evidence="1" id="KW-0808">Transferase</keyword>
<evidence type="ECO:0000256" key="1">
    <source>
        <dbReference type="ARBA" id="ARBA00022679"/>
    </source>
</evidence>
<keyword evidence="2" id="KW-0012">Acyltransferase</keyword>
<dbReference type="InterPro" id="IPR050680">
    <property type="entry name" value="YpeA/RimI_acetyltransf"/>
</dbReference>
<dbReference type="InterPro" id="IPR000182">
    <property type="entry name" value="GNAT_dom"/>
</dbReference>
<comment type="caution">
    <text evidence="4">The sequence shown here is derived from an EMBL/GenBank/DDBJ whole genome shotgun (WGS) entry which is preliminary data.</text>
</comment>
<dbReference type="PANTHER" id="PTHR43420:SF12">
    <property type="entry name" value="N-ACETYLTRANSFERASE DOMAIN-CONTAINING PROTEIN"/>
    <property type="match status" value="1"/>
</dbReference>
<evidence type="ECO:0000313" key="5">
    <source>
        <dbReference type="Proteomes" id="UP001148313"/>
    </source>
</evidence>
<protein>
    <submittedName>
        <fullName evidence="4">GNAT family N-acetyltransferase</fullName>
    </submittedName>
</protein>
<name>A0ABT4VSK4_9HYPH</name>
<dbReference type="InterPro" id="IPR016181">
    <property type="entry name" value="Acyl_CoA_acyltransferase"/>
</dbReference>
<gene>
    <name evidence="4" type="ORF">OOZ53_20190</name>
</gene>
<dbReference type="PROSITE" id="PS51186">
    <property type="entry name" value="GNAT"/>
    <property type="match status" value="1"/>
</dbReference>
<dbReference type="EMBL" id="JAPJZH010000014">
    <property type="protein sequence ID" value="MDA4847692.1"/>
    <property type="molecule type" value="Genomic_DNA"/>
</dbReference>
<dbReference type="Proteomes" id="UP001148313">
    <property type="component" value="Unassembled WGS sequence"/>
</dbReference>
<dbReference type="RefSeq" id="WP_271091527.1">
    <property type="nucleotide sequence ID" value="NZ_JAPJZH010000014.1"/>
</dbReference>
<keyword evidence="5" id="KW-1185">Reference proteome</keyword>
<dbReference type="SUPFAM" id="SSF55729">
    <property type="entry name" value="Acyl-CoA N-acyltransferases (Nat)"/>
    <property type="match status" value="1"/>
</dbReference>
<evidence type="ECO:0000259" key="3">
    <source>
        <dbReference type="PROSITE" id="PS51186"/>
    </source>
</evidence>
<organism evidence="4 5">
    <name type="scientific">Hoeflea poritis</name>
    <dbReference type="NCBI Taxonomy" id="2993659"/>
    <lineage>
        <taxon>Bacteria</taxon>
        <taxon>Pseudomonadati</taxon>
        <taxon>Pseudomonadota</taxon>
        <taxon>Alphaproteobacteria</taxon>
        <taxon>Hyphomicrobiales</taxon>
        <taxon>Rhizobiaceae</taxon>
        <taxon>Hoeflea</taxon>
    </lineage>
</organism>
<feature type="domain" description="N-acetyltransferase" evidence="3">
    <location>
        <begin position="6"/>
        <end position="194"/>
    </location>
</feature>
<accession>A0ABT4VSK4</accession>
<sequence>MLNPTYTSRPATYEDARHLARLVNLAGDGLAYHHWQTLAAGYGDDIDPWAIGIRRAAGDKAGFSYTKSMVAEKDGKVTGCVSSYMIDAPSTEKDHAGAPAVFRPLLELEDMVVGSHHVNVLAVYPEHRGNGIGSRLLAQAEGLIEGATMSLIVSNANRDARRLYERLGYRRHASRPKIKGDWDGPGEAWILLVK</sequence>
<dbReference type="PANTHER" id="PTHR43420">
    <property type="entry name" value="ACETYLTRANSFERASE"/>
    <property type="match status" value="1"/>
</dbReference>
<dbReference type="Gene3D" id="3.40.630.30">
    <property type="match status" value="1"/>
</dbReference>